<feature type="compositionally biased region" description="Low complexity" evidence="1">
    <location>
        <begin position="105"/>
        <end position="115"/>
    </location>
</feature>
<dbReference type="PANTHER" id="PTHR36855:SF1">
    <property type="entry name" value="PEROXISOME MEMBRANE ANCHOR PROTEIN PEX14P N-TERMINAL DOMAIN-CONTAINING PROTEIN"/>
    <property type="match status" value="1"/>
</dbReference>
<sequence length="136" mass="15551">MDSQDDIAVFQAFDAYDFEHDPLFQLGLQSIEYNRENTKVEEEAKIFYYSRRIAPIDQEKYTAWKLANKSKNVEAQPRSASFAEIVGMITRGETVPGIRQIPDELSSLTPSTSTSIAPRKPWEQQQQSDDNTQTSK</sequence>
<name>A0A9W8H4R8_9FUNG</name>
<protein>
    <submittedName>
        <fullName evidence="4">Uncharacterized protein</fullName>
    </submittedName>
</protein>
<evidence type="ECO:0000313" key="4">
    <source>
        <dbReference type="EMBL" id="KAJ2756002.1"/>
    </source>
</evidence>
<dbReference type="InterPro" id="IPR040554">
    <property type="entry name" value="KPWE_PEX14_dom"/>
</dbReference>
<evidence type="ECO:0000256" key="1">
    <source>
        <dbReference type="SAM" id="MobiDB-lite"/>
    </source>
</evidence>
<gene>
    <name evidence="4" type="ORF">GGI19_001183</name>
</gene>
<dbReference type="Proteomes" id="UP001140011">
    <property type="component" value="Unassembled WGS sequence"/>
</dbReference>
<dbReference type="PANTHER" id="PTHR36855">
    <property type="entry name" value="CHROMOSOME 10, WHOLE GENOME SHOTGUN SEQUENCE"/>
    <property type="match status" value="1"/>
</dbReference>
<dbReference type="Pfam" id="PF25871">
    <property type="entry name" value="HTH_76"/>
    <property type="match status" value="1"/>
</dbReference>
<organism evidence="4 5">
    <name type="scientific">Coemansia pectinata</name>
    <dbReference type="NCBI Taxonomy" id="1052879"/>
    <lineage>
        <taxon>Eukaryota</taxon>
        <taxon>Fungi</taxon>
        <taxon>Fungi incertae sedis</taxon>
        <taxon>Zoopagomycota</taxon>
        <taxon>Kickxellomycotina</taxon>
        <taxon>Kickxellomycetes</taxon>
        <taxon>Kickxellales</taxon>
        <taxon>Kickxellaceae</taxon>
        <taxon>Coemansia</taxon>
    </lineage>
</organism>
<proteinExistence type="predicted"/>
<dbReference type="Pfam" id="PF17733">
    <property type="entry name" value="KPWE_dom"/>
    <property type="match status" value="1"/>
</dbReference>
<accession>A0A9W8H4R8</accession>
<reference evidence="4" key="1">
    <citation type="submission" date="2022-07" db="EMBL/GenBank/DDBJ databases">
        <title>Phylogenomic reconstructions and comparative analyses of Kickxellomycotina fungi.</title>
        <authorList>
            <person name="Reynolds N.K."/>
            <person name="Stajich J.E."/>
            <person name="Barry K."/>
            <person name="Grigoriev I.V."/>
            <person name="Crous P."/>
            <person name="Smith M.E."/>
        </authorList>
    </citation>
    <scope>NUCLEOTIDE SEQUENCE</scope>
    <source>
        <strain evidence="4">BCRC 34297</strain>
    </source>
</reference>
<feature type="domain" description="Peroxisomal membrane protein PEX14-like KPWE" evidence="2">
    <location>
        <begin position="77"/>
        <end position="124"/>
    </location>
</feature>
<feature type="domain" description="PEX14-like helix-turn-helix" evidence="3">
    <location>
        <begin position="8"/>
        <end position="68"/>
    </location>
</feature>
<feature type="region of interest" description="Disordered" evidence="1">
    <location>
        <begin position="97"/>
        <end position="136"/>
    </location>
</feature>
<dbReference type="EMBL" id="JANBUH010000039">
    <property type="protein sequence ID" value="KAJ2756002.1"/>
    <property type="molecule type" value="Genomic_DNA"/>
</dbReference>
<feature type="compositionally biased region" description="Low complexity" evidence="1">
    <location>
        <begin position="124"/>
        <end position="136"/>
    </location>
</feature>
<dbReference type="AlphaFoldDB" id="A0A9W8H4R8"/>
<evidence type="ECO:0000259" key="2">
    <source>
        <dbReference type="Pfam" id="PF17733"/>
    </source>
</evidence>
<evidence type="ECO:0000313" key="5">
    <source>
        <dbReference type="Proteomes" id="UP001140011"/>
    </source>
</evidence>
<dbReference type="InterPro" id="IPR058841">
    <property type="entry name" value="HTH_76"/>
</dbReference>
<evidence type="ECO:0000259" key="3">
    <source>
        <dbReference type="Pfam" id="PF25871"/>
    </source>
</evidence>
<dbReference type="OrthoDB" id="9936937at2759"/>
<comment type="caution">
    <text evidence="4">The sequence shown here is derived from an EMBL/GenBank/DDBJ whole genome shotgun (WGS) entry which is preliminary data.</text>
</comment>
<keyword evidence="5" id="KW-1185">Reference proteome</keyword>